<name>A0A1W1ZG81_9FIRM</name>
<dbReference type="STRING" id="1122930.SAMN02745168_1066"/>
<organism evidence="2 3">
    <name type="scientific">Papillibacter cinnamivorans DSM 12816</name>
    <dbReference type="NCBI Taxonomy" id="1122930"/>
    <lineage>
        <taxon>Bacteria</taxon>
        <taxon>Bacillati</taxon>
        <taxon>Bacillota</taxon>
        <taxon>Clostridia</taxon>
        <taxon>Eubacteriales</taxon>
        <taxon>Oscillospiraceae</taxon>
        <taxon>Papillibacter</taxon>
    </lineage>
</organism>
<dbReference type="RefSeq" id="WP_084233700.1">
    <property type="nucleotide sequence ID" value="NZ_FWXW01000002.1"/>
</dbReference>
<dbReference type="SUPFAM" id="SSF100950">
    <property type="entry name" value="NagB/RpiA/CoA transferase-like"/>
    <property type="match status" value="2"/>
</dbReference>
<feature type="domain" description="Acetyl-CoA hydrolase/transferase C-terminal" evidence="1">
    <location>
        <begin position="272"/>
        <end position="425"/>
    </location>
</feature>
<evidence type="ECO:0000313" key="3">
    <source>
        <dbReference type="Proteomes" id="UP000192790"/>
    </source>
</evidence>
<dbReference type="InterPro" id="IPR038460">
    <property type="entry name" value="AcetylCoA_hyd_C_sf"/>
</dbReference>
<dbReference type="AlphaFoldDB" id="A0A1W1ZG81"/>
<dbReference type="Gene3D" id="3.30.750.70">
    <property type="entry name" value="4-hydroxybutyrate coenzyme like domains"/>
    <property type="match status" value="1"/>
</dbReference>
<dbReference type="PANTHER" id="PTHR21432">
    <property type="entry name" value="ACETYL-COA HYDROLASE-RELATED"/>
    <property type="match status" value="1"/>
</dbReference>
<dbReference type="GO" id="GO:0008775">
    <property type="term" value="F:acetate CoA-transferase activity"/>
    <property type="evidence" value="ECO:0007669"/>
    <property type="project" value="InterPro"/>
</dbReference>
<reference evidence="2 3" key="1">
    <citation type="submission" date="2017-04" db="EMBL/GenBank/DDBJ databases">
        <authorList>
            <person name="Afonso C.L."/>
            <person name="Miller P.J."/>
            <person name="Scott M.A."/>
            <person name="Spackman E."/>
            <person name="Goraichik I."/>
            <person name="Dimitrov K.M."/>
            <person name="Suarez D.L."/>
            <person name="Swayne D.E."/>
        </authorList>
    </citation>
    <scope>NUCLEOTIDE SEQUENCE [LARGE SCALE GENOMIC DNA]</scope>
    <source>
        <strain evidence="2 3">DSM 12816</strain>
    </source>
</reference>
<dbReference type="InterPro" id="IPR046433">
    <property type="entry name" value="ActCoA_hydro"/>
</dbReference>
<protein>
    <submittedName>
        <fullName evidence="2">Acyl-CoA hydrolase</fullName>
    </submittedName>
</protein>
<dbReference type="PANTHER" id="PTHR21432:SF20">
    <property type="entry name" value="ACETYL-COA HYDROLASE"/>
    <property type="match status" value="1"/>
</dbReference>
<dbReference type="InterPro" id="IPR037171">
    <property type="entry name" value="NagB/RpiA_transferase-like"/>
</dbReference>
<dbReference type="OrthoDB" id="9801795at2"/>
<dbReference type="InterPro" id="IPR026888">
    <property type="entry name" value="AcetylCoA_hyd_C"/>
</dbReference>
<dbReference type="GO" id="GO:0016787">
    <property type="term" value="F:hydrolase activity"/>
    <property type="evidence" value="ECO:0007669"/>
    <property type="project" value="UniProtKB-KW"/>
</dbReference>
<keyword evidence="3" id="KW-1185">Reference proteome</keyword>
<sequence length="431" mass="47547">MTKKELYESKKRTLQECLDVIQSGDTIMHAGYGDEPINLLRQLHTIADRVKDVNVWVGLGNDRYLFNVLPDMAGKINTLTVFYGQNCREAHPRGNVTLLPTHLHCGYQEIMRHGRHNVFLAAVTPMDEFGFVRTSLDMQWTQESINEADTVIFEINPNLPLVHGLTQIPIEKATYVVEVDTPMPVLPEGSATEEEKAIAKYVSSLVKDGDTIQMGIGGMPNAVTAELMDKRDLGIHTEMITSGMAKLMKAGAVTGFKKTLHREKVVGAFAFGTQELYDYMDGNPVFHMMPAAYVNDPFVIAQNDNMVSINTALQIDLTGQVCSESIGPKQYSGTGGASDFAYGAFHSKGGRGIIAIGSTTKGGTISRIQPFLTPGSIVTISRNIVDYIVTEYGIAPMRGRTVRQRVENLIAVAHPNFRSELRDYANKAMLW</sequence>
<gene>
    <name evidence="2" type="ORF">SAMN02745168_1066</name>
</gene>
<dbReference type="EMBL" id="FWXW01000002">
    <property type="protein sequence ID" value="SMC47510.1"/>
    <property type="molecule type" value="Genomic_DNA"/>
</dbReference>
<dbReference type="Proteomes" id="UP000192790">
    <property type="component" value="Unassembled WGS sequence"/>
</dbReference>
<accession>A0A1W1ZG81</accession>
<evidence type="ECO:0000313" key="2">
    <source>
        <dbReference type="EMBL" id="SMC47510.1"/>
    </source>
</evidence>
<dbReference type="Gene3D" id="3.40.1080.10">
    <property type="entry name" value="Glutaconate Coenzyme A-transferase"/>
    <property type="match status" value="1"/>
</dbReference>
<proteinExistence type="predicted"/>
<evidence type="ECO:0000259" key="1">
    <source>
        <dbReference type="Pfam" id="PF13336"/>
    </source>
</evidence>
<keyword evidence="2" id="KW-0378">Hydrolase</keyword>
<dbReference type="GO" id="GO:0006083">
    <property type="term" value="P:acetate metabolic process"/>
    <property type="evidence" value="ECO:0007669"/>
    <property type="project" value="InterPro"/>
</dbReference>
<dbReference type="Pfam" id="PF13336">
    <property type="entry name" value="AcetylCoA_hyd_C"/>
    <property type="match status" value="1"/>
</dbReference>
<dbReference type="Gene3D" id="3.40.1080.20">
    <property type="entry name" value="Acetyl-CoA hydrolase/transferase C-terminal domain"/>
    <property type="match status" value="1"/>
</dbReference>